<keyword evidence="7" id="KW-0804">Transcription</keyword>
<evidence type="ECO:0000256" key="4">
    <source>
        <dbReference type="ARBA" id="ARBA00022741"/>
    </source>
</evidence>
<dbReference type="GO" id="GO:0006397">
    <property type="term" value="P:mRNA processing"/>
    <property type="evidence" value="ECO:0007669"/>
    <property type="project" value="UniProtKB-KW"/>
</dbReference>
<evidence type="ECO:0000313" key="9">
    <source>
        <dbReference type="EMBL" id="QHT24352.1"/>
    </source>
</evidence>
<dbReference type="GO" id="GO:0005524">
    <property type="term" value="F:ATP binding"/>
    <property type="evidence" value="ECO:0007669"/>
    <property type="project" value="UniProtKB-KW"/>
</dbReference>
<keyword evidence="3" id="KW-0808">Transferase</keyword>
<evidence type="ECO:0000256" key="3">
    <source>
        <dbReference type="ARBA" id="ARBA00022679"/>
    </source>
</evidence>
<evidence type="ECO:0000256" key="7">
    <source>
        <dbReference type="ARBA" id="ARBA00023163"/>
    </source>
</evidence>
<sequence length="411" mass="46628">MTAKIKELVSLVKAAAAEAADFQERFAAEDTEARKIVDIMEHFLRIKGRVVYGGAAINAHLSPATKFYDPKLYLPDYDFMTPDPLQDCADLMSTFYNEGFREVEAKFGIHEGTYKIFVNFRAAADITYVPPEIYERVIRDAREIAGIHYASVNFLRMNMYLELSRPAGMVSRWEKVYERLLLLNSEYPIRAGTCPKQKVTTETALHKKIVAAGIKAGVVFLSGVGYLNKGKDTSRVVLMMSDKPATIKEFEDLGLEATRLEPLGEILPPRTELRHNSVLVAVVFETDACHSYTTLKRPAGYRLGSIDLLIQMYYAMYFANITEYTTERLLCLIKLLVELESSRRLAALKQKLPLSEVFPLECIGHQPTMPELKRAHRDRVEEKRDELKAALKIDDAFKLSRRSKSKQLAAQ</sequence>
<reference evidence="9" key="1">
    <citation type="journal article" date="2020" name="Nature">
        <title>Giant virus diversity and host interactions through global metagenomics.</title>
        <authorList>
            <person name="Schulz F."/>
            <person name="Roux S."/>
            <person name="Paez-Espino D."/>
            <person name="Jungbluth S."/>
            <person name="Walsh D.A."/>
            <person name="Denef V.J."/>
            <person name="McMahon K.D."/>
            <person name="Konstantinidis K.T."/>
            <person name="Eloe-Fadrosh E.A."/>
            <person name="Kyrpides N.C."/>
            <person name="Woyke T."/>
        </authorList>
    </citation>
    <scope>NUCLEOTIDE SEQUENCE</scope>
    <source>
        <strain evidence="9">GVMAG-M-3300023179-138</strain>
    </source>
</reference>
<keyword evidence="4" id="KW-0547">Nucleotide-binding</keyword>
<dbReference type="GO" id="GO:0044423">
    <property type="term" value="C:virion component"/>
    <property type="evidence" value="ECO:0007669"/>
    <property type="project" value="UniProtKB-KW"/>
</dbReference>
<evidence type="ECO:0000259" key="8">
    <source>
        <dbReference type="Pfam" id="PF19244"/>
    </source>
</evidence>
<evidence type="ECO:0000256" key="5">
    <source>
        <dbReference type="ARBA" id="ARBA00022840"/>
    </source>
</evidence>
<dbReference type="GO" id="GO:0016740">
    <property type="term" value="F:transferase activity"/>
    <property type="evidence" value="ECO:0007669"/>
    <property type="project" value="UniProtKB-KW"/>
</dbReference>
<comment type="subcellular location">
    <subcellularLocation>
        <location evidence="1">Virion</location>
    </subcellularLocation>
</comment>
<dbReference type="EMBL" id="MN739744">
    <property type="protein sequence ID" value="QHT24352.1"/>
    <property type="molecule type" value="Genomic_DNA"/>
</dbReference>
<keyword evidence="5" id="KW-0067">ATP-binding</keyword>
<dbReference type="Pfam" id="PF19244">
    <property type="entry name" value="Poly_A_pol_cat"/>
    <property type="match status" value="1"/>
</dbReference>
<evidence type="ECO:0000256" key="1">
    <source>
        <dbReference type="ARBA" id="ARBA00004328"/>
    </source>
</evidence>
<evidence type="ECO:0000256" key="2">
    <source>
        <dbReference type="ARBA" id="ARBA00022664"/>
    </source>
</evidence>
<accession>A0A6C0E6K8</accession>
<keyword evidence="2" id="KW-0507">mRNA processing</keyword>
<keyword evidence="6" id="KW-0946">Virion</keyword>
<organism evidence="9">
    <name type="scientific">viral metagenome</name>
    <dbReference type="NCBI Taxonomy" id="1070528"/>
    <lineage>
        <taxon>unclassified sequences</taxon>
        <taxon>metagenomes</taxon>
        <taxon>organismal metagenomes</taxon>
    </lineage>
</organism>
<dbReference type="InterPro" id="IPR045355">
    <property type="entry name" value="PolyA_pol_cat_su"/>
</dbReference>
<evidence type="ECO:0000256" key="6">
    <source>
        <dbReference type="ARBA" id="ARBA00022844"/>
    </source>
</evidence>
<dbReference type="AlphaFoldDB" id="A0A6C0E6K8"/>
<feature type="domain" description="Poly(A) polymerase catalytic subunit" evidence="8">
    <location>
        <begin position="39"/>
        <end position="167"/>
    </location>
</feature>
<proteinExistence type="predicted"/>
<protein>
    <recommendedName>
        <fullName evidence="8">Poly(A) polymerase catalytic subunit domain-containing protein</fullName>
    </recommendedName>
</protein>
<name>A0A6C0E6K8_9ZZZZ</name>